<keyword evidence="2" id="KW-1003">Cell membrane</keyword>
<name>A0A7V4TZV9_CALAY</name>
<feature type="transmembrane region" description="Helical" evidence="6">
    <location>
        <begin position="55"/>
        <end position="77"/>
    </location>
</feature>
<dbReference type="Pfam" id="PF09335">
    <property type="entry name" value="VTT_dom"/>
    <property type="match status" value="1"/>
</dbReference>
<keyword evidence="5 6" id="KW-0472">Membrane</keyword>
<proteinExistence type="predicted"/>
<protein>
    <submittedName>
        <fullName evidence="8">DedA family protein</fullName>
    </submittedName>
</protein>
<evidence type="ECO:0000313" key="8">
    <source>
        <dbReference type="EMBL" id="HGY55033.1"/>
    </source>
</evidence>
<feature type="transmembrane region" description="Helical" evidence="6">
    <location>
        <begin position="173"/>
        <end position="193"/>
    </location>
</feature>
<comment type="caution">
    <text evidence="8">The sequence shown here is derived from an EMBL/GenBank/DDBJ whole genome shotgun (WGS) entry which is preliminary data.</text>
</comment>
<accession>A0A7V4TZV9</accession>
<keyword evidence="4 6" id="KW-1133">Transmembrane helix</keyword>
<sequence>MLEFINSLFNQVDPLSAYLVLGLSAFVENTVPPIPGDTVTVLGAYLVSIGKLNFWGVYISTTIGSVLGFFFMYVLGLRFGRSILKSRLSQKIFSETQLKKTELWFGRYGYWMIAANRFLSGTRSVISLFTGFFHLKWYLVLGLAFLSAAVWNALLISAGYLLGENWELVTGIIAQYNKIVIVVTIGLIIYFIIRRKRAASLPKETE</sequence>
<dbReference type="Proteomes" id="UP000885779">
    <property type="component" value="Unassembled WGS sequence"/>
</dbReference>
<dbReference type="AlphaFoldDB" id="A0A7V4TZV9"/>
<dbReference type="InterPro" id="IPR032816">
    <property type="entry name" value="VTT_dom"/>
</dbReference>
<dbReference type="InterPro" id="IPR051311">
    <property type="entry name" value="DedA_domain"/>
</dbReference>
<evidence type="ECO:0000256" key="5">
    <source>
        <dbReference type="ARBA" id="ARBA00023136"/>
    </source>
</evidence>
<evidence type="ECO:0000256" key="3">
    <source>
        <dbReference type="ARBA" id="ARBA00022692"/>
    </source>
</evidence>
<dbReference type="PANTHER" id="PTHR42709">
    <property type="entry name" value="ALKALINE PHOSPHATASE LIKE PROTEIN"/>
    <property type="match status" value="1"/>
</dbReference>
<evidence type="ECO:0000259" key="7">
    <source>
        <dbReference type="Pfam" id="PF09335"/>
    </source>
</evidence>
<dbReference type="GO" id="GO:0005886">
    <property type="term" value="C:plasma membrane"/>
    <property type="evidence" value="ECO:0007669"/>
    <property type="project" value="UniProtKB-SubCell"/>
</dbReference>
<evidence type="ECO:0000256" key="2">
    <source>
        <dbReference type="ARBA" id="ARBA00022475"/>
    </source>
</evidence>
<dbReference type="EMBL" id="DRQG01000044">
    <property type="protein sequence ID" value="HGY55033.1"/>
    <property type="molecule type" value="Genomic_DNA"/>
</dbReference>
<feature type="domain" description="VTT" evidence="7">
    <location>
        <begin position="34"/>
        <end position="160"/>
    </location>
</feature>
<comment type="subcellular location">
    <subcellularLocation>
        <location evidence="1">Cell membrane</location>
        <topology evidence="1">Multi-pass membrane protein</topology>
    </subcellularLocation>
</comment>
<organism evidence="8">
    <name type="scientific">Caldithrix abyssi</name>
    <dbReference type="NCBI Taxonomy" id="187145"/>
    <lineage>
        <taxon>Bacteria</taxon>
        <taxon>Pseudomonadati</taxon>
        <taxon>Calditrichota</taxon>
        <taxon>Calditrichia</taxon>
        <taxon>Calditrichales</taxon>
        <taxon>Calditrichaceae</taxon>
        <taxon>Caldithrix</taxon>
    </lineage>
</organism>
<gene>
    <name evidence="8" type="ORF">ENK44_04985</name>
</gene>
<evidence type="ECO:0000256" key="4">
    <source>
        <dbReference type="ARBA" id="ARBA00022989"/>
    </source>
</evidence>
<feature type="transmembrane region" description="Helical" evidence="6">
    <location>
        <begin position="137"/>
        <end position="161"/>
    </location>
</feature>
<dbReference type="PANTHER" id="PTHR42709:SF6">
    <property type="entry name" value="UNDECAPRENYL PHOSPHATE TRANSPORTER A"/>
    <property type="match status" value="1"/>
</dbReference>
<evidence type="ECO:0000256" key="1">
    <source>
        <dbReference type="ARBA" id="ARBA00004651"/>
    </source>
</evidence>
<keyword evidence="3 6" id="KW-0812">Transmembrane</keyword>
<reference evidence="8" key="1">
    <citation type="journal article" date="2020" name="mSystems">
        <title>Genome- and Community-Level Interaction Insights into Carbon Utilization and Element Cycling Functions of Hydrothermarchaeota in Hydrothermal Sediment.</title>
        <authorList>
            <person name="Zhou Z."/>
            <person name="Liu Y."/>
            <person name="Xu W."/>
            <person name="Pan J."/>
            <person name="Luo Z.H."/>
            <person name="Li M."/>
        </authorList>
    </citation>
    <scope>NUCLEOTIDE SEQUENCE [LARGE SCALE GENOMIC DNA]</scope>
    <source>
        <strain evidence="8">HyVt-577</strain>
    </source>
</reference>
<evidence type="ECO:0000256" key="6">
    <source>
        <dbReference type="SAM" id="Phobius"/>
    </source>
</evidence>